<protein>
    <submittedName>
        <fullName evidence="1">Uncharacterized protein</fullName>
    </submittedName>
</protein>
<sequence length="115" mass="12025">MVYAVVQLSFMGVSLGCGGSGGLLQIGELGFVICVLAIVDLFLEVPSGEKGGGISFSGCIQLVGFCTFEACVVDSEVKETFPGTEGICYQQFNLTALLFTKIFKGNQEGSIPIIA</sequence>
<comment type="caution">
    <text evidence="1">The sequence shown here is derived from an EMBL/GenBank/DDBJ whole genome shotgun (WGS) entry which is preliminary data.</text>
</comment>
<reference evidence="1 2" key="1">
    <citation type="journal article" date="2023" name="Int. J. Mol. Sci.">
        <title>De Novo Assembly and Annotation of 11 Diverse Shrub Willow (Salix) Genomes Reveals Novel Gene Organization in Sex-Linked Regions.</title>
        <authorList>
            <person name="Hyden B."/>
            <person name="Feng K."/>
            <person name="Yates T.B."/>
            <person name="Jawdy S."/>
            <person name="Cereghino C."/>
            <person name="Smart L.B."/>
            <person name="Muchero W."/>
        </authorList>
    </citation>
    <scope>NUCLEOTIDE SEQUENCE [LARGE SCALE GENOMIC DNA]</scope>
    <source>
        <tissue evidence="1">Shoot tip</tissue>
    </source>
</reference>
<keyword evidence="2" id="KW-1185">Reference proteome</keyword>
<gene>
    <name evidence="1" type="ORF">OIU84_022069</name>
</gene>
<proteinExistence type="predicted"/>
<evidence type="ECO:0000313" key="1">
    <source>
        <dbReference type="EMBL" id="KAJ6426382.1"/>
    </source>
</evidence>
<organism evidence="1 2">
    <name type="scientific">Salix udensis</name>
    <dbReference type="NCBI Taxonomy" id="889485"/>
    <lineage>
        <taxon>Eukaryota</taxon>
        <taxon>Viridiplantae</taxon>
        <taxon>Streptophyta</taxon>
        <taxon>Embryophyta</taxon>
        <taxon>Tracheophyta</taxon>
        <taxon>Spermatophyta</taxon>
        <taxon>Magnoliopsida</taxon>
        <taxon>eudicotyledons</taxon>
        <taxon>Gunneridae</taxon>
        <taxon>Pentapetalae</taxon>
        <taxon>rosids</taxon>
        <taxon>fabids</taxon>
        <taxon>Malpighiales</taxon>
        <taxon>Salicaceae</taxon>
        <taxon>Saliceae</taxon>
        <taxon>Salix</taxon>
    </lineage>
</organism>
<name>A0AAD6KQ20_9ROSI</name>
<accession>A0AAD6KQ20</accession>
<dbReference type="AlphaFoldDB" id="A0AAD6KQ20"/>
<dbReference type="EMBL" id="JAPFFJ010000005">
    <property type="protein sequence ID" value="KAJ6426382.1"/>
    <property type="molecule type" value="Genomic_DNA"/>
</dbReference>
<dbReference type="Proteomes" id="UP001162972">
    <property type="component" value="Chromosome 1"/>
</dbReference>
<evidence type="ECO:0000313" key="2">
    <source>
        <dbReference type="Proteomes" id="UP001162972"/>
    </source>
</evidence>